<keyword evidence="5" id="KW-0175">Coiled coil</keyword>
<evidence type="ECO:0000256" key="2">
    <source>
        <dbReference type="ARBA" id="ARBA00022980"/>
    </source>
</evidence>
<keyword evidence="3" id="KW-0687">Ribonucleoprotein</keyword>
<evidence type="ECO:0000256" key="6">
    <source>
        <dbReference type="SAM" id="SignalP"/>
    </source>
</evidence>
<dbReference type="GO" id="GO:0005840">
    <property type="term" value="C:ribosome"/>
    <property type="evidence" value="ECO:0007669"/>
    <property type="project" value="UniProtKB-KW"/>
</dbReference>
<evidence type="ECO:0000259" key="7">
    <source>
        <dbReference type="PROSITE" id="PS50126"/>
    </source>
</evidence>
<dbReference type="GO" id="GO:0003729">
    <property type="term" value="F:mRNA binding"/>
    <property type="evidence" value="ECO:0007669"/>
    <property type="project" value="UniProtKB-ARBA"/>
</dbReference>
<organism evidence="8">
    <name type="scientific">Attheya septentrionalis</name>
    <dbReference type="NCBI Taxonomy" id="420275"/>
    <lineage>
        <taxon>Eukaryota</taxon>
        <taxon>Sar</taxon>
        <taxon>Stramenopiles</taxon>
        <taxon>Ochrophyta</taxon>
        <taxon>Bacillariophyta</taxon>
        <taxon>Coscinodiscophyceae</taxon>
        <taxon>Chaetocerotophycidae</taxon>
        <taxon>Chaetocerotales</taxon>
        <taxon>Attheyaceae</taxon>
        <taxon>Attheya</taxon>
    </lineage>
</organism>
<reference evidence="8" key="1">
    <citation type="submission" date="2021-01" db="EMBL/GenBank/DDBJ databases">
        <authorList>
            <person name="Corre E."/>
            <person name="Pelletier E."/>
            <person name="Niang G."/>
            <person name="Scheremetjew M."/>
            <person name="Finn R."/>
            <person name="Kale V."/>
            <person name="Holt S."/>
            <person name="Cochrane G."/>
            <person name="Meng A."/>
            <person name="Brown T."/>
            <person name="Cohen L."/>
        </authorList>
    </citation>
    <scope>NUCLEOTIDE SEQUENCE</scope>
    <source>
        <strain evidence="8">CCMP2084</strain>
    </source>
</reference>
<evidence type="ECO:0000256" key="1">
    <source>
        <dbReference type="ARBA" id="ARBA00006767"/>
    </source>
</evidence>
<dbReference type="EMBL" id="HBHQ01025577">
    <property type="protein sequence ID" value="CAD9825438.1"/>
    <property type="molecule type" value="Transcribed_RNA"/>
</dbReference>
<dbReference type="GO" id="GO:0006412">
    <property type="term" value="P:translation"/>
    <property type="evidence" value="ECO:0007669"/>
    <property type="project" value="TreeGrafter"/>
</dbReference>
<feature type="coiled-coil region" evidence="5">
    <location>
        <begin position="331"/>
        <end position="382"/>
    </location>
</feature>
<dbReference type="EMBL" id="HBHQ01025580">
    <property type="protein sequence ID" value="CAD9825441.1"/>
    <property type="molecule type" value="Transcribed_RNA"/>
</dbReference>
<sequence>MGKTRIALISMGAVALAATAGVSAFTTSSSFPRFATPTSSTSNFELYSAVDPVIETTNNSNNNGNDDATTATTSKKKSKYAAYWKNKKVKAKQAALARAAAKADTSSVTVLEIVKTMTTAKKKKKKTVQPKKEKDAAVVAVTTQTTGAKSKKNGSPRRLPLKELVLGSRISGKVTEICKLGAFMETKFDIAGGKKGCAFLHISQIRDLKVKDVGDVLKVGQQIDNARVITIDHEKKEVAISLRKRRQARKDLSQYNVGDAFKGRVKSIASYGAFIDVGGKSNALLHISRISENKVNDITDFIAVGQKIDIHLIDVDHDKKTMACSMLDTQADEYVDRRTQQKERRQNLVNKVARGQLQDNEVEEIQNQLTLFEDAIRDLNTAFSEAPDDGTELLGYYTQSNQDTATS</sequence>
<evidence type="ECO:0000256" key="4">
    <source>
        <dbReference type="ARBA" id="ARBA00025453"/>
    </source>
</evidence>
<comment type="function">
    <text evidence="4">Associates with the EF-Tu.GDP complex and induces the exchange of GDP to GTP. It remains bound to the aminoacyl-tRNA.EF-Tu.GTP complex up to the GTP hydrolysis stage on the ribosome.</text>
</comment>
<evidence type="ECO:0000313" key="9">
    <source>
        <dbReference type="EMBL" id="CAD9825441.1"/>
    </source>
</evidence>
<evidence type="ECO:0000313" key="8">
    <source>
        <dbReference type="EMBL" id="CAD9825438.1"/>
    </source>
</evidence>
<dbReference type="InterPro" id="IPR012340">
    <property type="entry name" value="NA-bd_OB-fold"/>
</dbReference>
<dbReference type="SMART" id="SM00316">
    <property type="entry name" value="S1"/>
    <property type="match status" value="2"/>
</dbReference>
<feature type="domain" description="S1 motif" evidence="7">
    <location>
        <begin position="258"/>
        <end position="327"/>
    </location>
</feature>
<feature type="signal peptide" evidence="6">
    <location>
        <begin position="1"/>
        <end position="24"/>
    </location>
</feature>
<gene>
    <name evidence="8" type="ORF">ASEP1449_LOCUS17272</name>
    <name evidence="9" type="ORF">ASEP1449_LOCUS17275</name>
</gene>
<dbReference type="PROSITE" id="PS50126">
    <property type="entry name" value="S1"/>
    <property type="match status" value="2"/>
</dbReference>
<dbReference type="PANTHER" id="PTHR10724:SF7">
    <property type="entry name" value="SMALL RIBOSOMAL SUBUNIT PROTEIN BS1C"/>
    <property type="match status" value="1"/>
</dbReference>
<keyword evidence="2" id="KW-0689">Ribosomal protein</keyword>
<dbReference type="PANTHER" id="PTHR10724">
    <property type="entry name" value="30S RIBOSOMAL PROTEIN S1"/>
    <property type="match status" value="1"/>
</dbReference>
<evidence type="ECO:0000256" key="5">
    <source>
        <dbReference type="SAM" id="Coils"/>
    </source>
</evidence>
<name>A0A6T7K268_9STRA</name>
<proteinExistence type="inferred from homology"/>
<dbReference type="GO" id="GO:0003735">
    <property type="term" value="F:structural constituent of ribosome"/>
    <property type="evidence" value="ECO:0007669"/>
    <property type="project" value="TreeGrafter"/>
</dbReference>
<feature type="domain" description="S1 motif" evidence="7">
    <location>
        <begin position="167"/>
        <end position="243"/>
    </location>
</feature>
<feature type="chain" id="PRO_5036191724" description="S1 motif domain-containing protein" evidence="6">
    <location>
        <begin position="25"/>
        <end position="407"/>
    </location>
</feature>
<comment type="similarity">
    <text evidence="1">Belongs to the bacterial ribosomal protein bS1 family.</text>
</comment>
<dbReference type="AlphaFoldDB" id="A0A6T7K268"/>
<dbReference type="Gene3D" id="2.40.50.140">
    <property type="entry name" value="Nucleic acid-binding proteins"/>
    <property type="match status" value="2"/>
</dbReference>
<dbReference type="GO" id="GO:0005737">
    <property type="term" value="C:cytoplasm"/>
    <property type="evidence" value="ECO:0007669"/>
    <property type="project" value="UniProtKB-ARBA"/>
</dbReference>
<dbReference type="SUPFAM" id="SSF50249">
    <property type="entry name" value="Nucleic acid-binding proteins"/>
    <property type="match status" value="2"/>
</dbReference>
<dbReference type="Pfam" id="PF00575">
    <property type="entry name" value="S1"/>
    <property type="match status" value="2"/>
</dbReference>
<dbReference type="GO" id="GO:1990904">
    <property type="term" value="C:ribonucleoprotein complex"/>
    <property type="evidence" value="ECO:0007669"/>
    <property type="project" value="UniProtKB-KW"/>
</dbReference>
<accession>A0A6T7K268</accession>
<protein>
    <recommendedName>
        <fullName evidence="7">S1 motif domain-containing protein</fullName>
    </recommendedName>
</protein>
<dbReference type="InterPro" id="IPR003029">
    <property type="entry name" value="S1_domain"/>
</dbReference>
<keyword evidence="6" id="KW-0732">Signal</keyword>
<dbReference type="InterPro" id="IPR050437">
    <property type="entry name" value="Ribos_protein_bS1-like"/>
</dbReference>
<dbReference type="FunFam" id="2.40.50.140:FF:000051">
    <property type="entry name" value="RNA-binding transcriptional accessory protein"/>
    <property type="match status" value="1"/>
</dbReference>
<evidence type="ECO:0000256" key="3">
    <source>
        <dbReference type="ARBA" id="ARBA00023274"/>
    </source>
</evidence>